<accession>A0A090MI53</accession>
<evidence type="ECO:0000256" key="4">
    <source>
        <dbReference type="ARBA" id="ARBA00022679"/>
    </source>
</evidence>
<keyword evidence="4 6" id="KW-0808">Transferase</keyword>
<dbReference type="EMBL" id="CCAZ020000001">
    <property type="protein sequence ID" value="CEG07250.1"/>
    <property type="molecule type" value="Genomic_DNA"/>
</dbReference>
<dbReference type="PANTHER" id="PTHR11265:SF0">
    <property type="entry name" value="12S RRNA N4-METHYLCYTIDINE METHYLTRANSFERASE"/>
    <property type="match status" value="1"/>
</dbReference>
<dbReference type="STRING" id="1035.BN961_00637"/>
<dbReference type="Gene3D" id="3.40.50.150">
    <property type="entry name" value="Vaccinia Virus protein VP39"/>
    <property type="match status" value="1"/>
</dbReference>
<evidence type="ECO:0000313" key="9">
    <source>
        <dbReference type="Proteomes" id="UP000035762"/>
    </source>
</evidence>
<dbReference type="Gene3D" id="1.10.150.170">
    <property type="entry name" value="Putative methyltransferase TM0872, insert domain"/>
    <property type="match status" value="1"/>
</dbReference>
<protein>
    <recommendedName>
        <fullName evidence="6">Ribosomal RNA small subunit methyltransferase H</fullName>
        <ecNumber evidence="6">2.1.1.199</ecNumber>
    </recommendedName>
    <alternativeName>
        <fullName evidence="6">16S rRNA m(4)C1402 methyltransferase</fullName>
    </alternativeName>
    <alternativeName>
        <fullName evidence="6">rRNA (cytosine-N(4)-)-methyltransferase RsmH</fullName>
    </alternativeName>
</protein>
<dbReference type="FunFam" id="1.10.150.170:FF:000003">
    <property type="entry name" value="Ribosomal RNA small subunit methyltransferase H"/>
    <property type="match status" value="1"/>
</dbReference>
<organism evidence="8 9">
    <name type="scientific">Afipia felis</name>
    <name type="common">Cat scratch disease bacillus</name>
    <dbReference type="NCBI Taxonomy" id="1035"/>
    <lineage>
        <taxon>Bacteria</taxon>
        <taxon>Pseudomonadati</taxon>
        <taxon>Pseudomonadota</taxon>
        <taxon>Alphaproteobacteria</taxon>
        <taxon>Hyphomicrobiales</taxon>
        <taxon>Nitrobacteraceae</taxon>
        <taxon>Afipia</taxon>
    </lineage>
</organism>
<feature type="binding site" evidence="6">
    <location>
        <begin position="36"/>
        <end position="38"/>
    </location>
    <ligand>
        <name>S-adenosyl-L-methionine</name>
        <dbReference type="ChEBI" id="CHEBI:59789"/>
    </ligand>
</feature>
<dbReference type="AlphaFoldDB" id="A0A090MI53"/>
<keyword evidence="5 6" id="KW-0949">S-adenosyl-L-methionine</keyword>
<comment type="caution">
    <text evidence="8">The sequence shown here is derived from an EMBL/GenBank/DDBJ whole genome shotgun (WGS) entry which is preliminary data.</text>
</comment>
<dbReference type="OrthoDB" id="9806637at2"/>
<sequence>MSTASPRHISVLGREAVEFLAPHAGGIYVDATFGAGGYSKRILEVAGTRVIGIDRDRTAVAEAFDLVERAEGRLTVVQDRFSNLAEVCAAVGAPQVDGIVMDIGVSSMQLDRAERGFSFRHDGPLDMRMGQEGASAADVVAVASEKDLANIIYIFGEERHSRAVARAIVKARQDNPIVTTKALADIVSSVVRARPNEIHPATRTFQALRIFINEELDELQTALHASERALKPGGRLVVVSFHSLEDRIVKNFLASRAKQGGGSRHLPEVEQIAPSFEILTKRPVVANDNETAVNPRARSAKLRAAQRTANPSHHEDMSFDWPTLRSVMKGGRS</sequence>
<dbReference type="GO" id="GO:0070475">
    <property type="term" value="P:rRNA base methylation"/>
    <property type="evidence" value="ECO:0007669"/>
    <property type="project" value="UniProtKB-UniRule"/>
</dbReference>
<evidence type="ECO:0000313" key="8">
    <source>
        <dbReference type="EMBL" id="CEG07250.1"/>
    </source>
</evidence>
<evidence type="ECO:0000256" key="7">
    <source>
        <dbReference type="SAM" id="MobiDB-lite"/>
    </source>
</evidence>
<proteinExistence type="inferred from homology"/>
<dbReference type="Proteomes" id="UP000035762">
    <property type="component" value="Unassembled WGS sequence"/>
</dbReference>
<evidence type="ECO:0000256" key="6">
    <source>
        <dbReference type="HAMAP-Rule" id="MF_01007"/>
    </source>
</evidence>
<dbReference type="Pfam" id="PF01795">
    <property type="entry name" value="Methyltransf_5"/>
    <property type="match status" value="1"/>
</dbReference>
<name>A0A090MI53_AFIFE</name>
<keyword evidence="3 6" id="KW-0489">Methyltransferase</keyword>
<keyword evidence="2 6" id="KW-0698">rRNA processing</keyword>
<gene>
    <name evidence="6 8" type="primary">rsmH</name>
    <name evidence="8" type="ORF">BN961_00637</name>
</gene>
<dbReference type="GO" id="GO:0005737">
    <property type="term" value="C:cytoplasm"/>
    <property type="evidence" value="ECO:0007669"/>
    <property type="project" value="UniProtKB-SubCell"/>
</dbReference>
<reference evidence="8 9" key="1">
    <citation type="journal article" date="2014" name="Genome Announc.">
        <title>Genome Sequence of Afipia felis Strain 76713, Isolated in Hospital Water Using an Amoeba Co-Culture Procedure.</title>
        <authorList>
            <person name="Benamar S."/>
            <person name="La Scola B."/>
            <person name="Croce O."/>
        </authorList>
    </citation>
    <scope>NUCLEOTIDE SEQUENCE [LARGE SCALE GENOMIC DNA]</scope>
    <source>
        <strain evidence="8 9">76713</strain>
    </source>
</reference>
<dbReference type="HAMAP" id="MF_01007">
    <property type="entry name" value="16SrRNA_methyltr_H"/>
    <property type="match status" value="1"/>
</dbReference>
<dbReference type="GO" id="GO:0071424">
    <property type="term" value="F:rRNA (cytosine-N4-)-methyltransferase activity"/>
    <property type="evidence" value="ECO:0007669"/>
    <property type="project" value="UniProtKB-UniRule"/>
</dbReference>
<dbReference type="SUPFAM" id="SSF81799">
    <property type="entry name" value="Putative methyltransferase TM0872, insert domain"/>
    <property type="match status" value="1"/>
</dbReference>
<feature type="binding site" evidence="6">
    <location>
        <position position="54"/>
    </location>
    <ligand>
        <name>S-adenosyl-L-methionine</name>
        <dbReference type="ChEBI" id="CHEBI:59789"/>
    </ligand>
</feature>
<dbReference type="InterPro" id="IPR002903">
    <property type="entry name" value="RsmH"/>
</dbReference>
<evidence type="ECO:0000256" key="5">
    <source>
        <dbReference type="ARBA" id="ARBA00022691"/>
    </source>
</evidence>
<feature type="binding site" evidence="6">
    <location>
        <position position="102"/>
    </location>
    <ligand>
        <name>S-adenosyl-L-methionine</name>
        <dbReference type="ChEBI" id="CHEBI:59789"/>
    </ligand>
</feature>
<dbReference type="SUPFAM" id="SSF53335">
    <property type="entry name" value="S-adenosyl-L-methionine-dependent methyltransferases"/>
    <property type="match status" value="1"/>
</dbReference>
<keyword evidence="9" id="KW-1185">Reference proteome</keyword>
<feature type="region of interest" description="Disordered" evidence="7">
    <location>
        <begin position="287"/>
        <end position="333"/>
    </location>
</feature>
<comment type="function">
    <text evidence="6">Specifically methylates the N4 position of cytidine in position 1402 (C1402) of 16S rRNA.</text>
</comment>
<dbReference type="PANTHER" id="PTHR11265">
    <property type="entry name" value="S-ADENOSYL-METHYLTRANSFERASE MRAW"/>
    <property type="match status" value="1"/>
</dbReference>
<evidence type="ECO:0000256" key="3">
    <source>
        <dbReference type="ARBA" id="ARBA00022603"/>
    </source>
</evidence>
<dbReference type="PIRSF" id="PIRSF004486">
    <property type="entry name" value="MraW"/>
    <property type="match status" value="1"/>
</dbReference>
<keyword evidence="6" id="KW-0963">Cytoplasm</keyword>
<dbReference type="EC" id="2.1.1.199" evidence="6"/>
<feature type="binding site" evidence="6">
    <location>
        <position position="81"/>
    </location>
    <ligand>
        <name>S-adenosyl-L-methionine</name>
        <dbReference type="ChEBI" id="CHEBI:59789"/>
    </ligand>
</feature>
<dbReference type="InterPro" id="IPR023397">
    <property type="entry name" value="SAM-dep_MeTrfase_MraW_recog"/>
</dbReference>
<comment type="subcellular location">
    <subcellularLocation>
        <location evidence="6">Cytoplasm</location>
    </subcellularLocation>
</comment>
<comment type="catalytic activity">
    <reaction evidence="6">
        <text>cytidine(1402) in 16S rRNA + S-adenosyl-L-methionine = N(4)-methylcytidine(1402) in 16S rRNA + S-adenosyl-L-homocysteine + H(+)</text>
        <dbReference type="Rhea" id="RHEA:42928"/>
        <dbReference type="Rhea" id="RHEA-COMP:10286"/>
        <dbReference type="Rhea" id="RHEA-COMP:10287"/>
        <dbReference type="ChEBI" id="CHEBI:15378"/>
        <dbReference type="ChEBI" id="CHEBI:57856"/>
        <dbReference type="ChEBI" id="CHEBI:59789"/>
        <dbReference type="ChEBI" id="CHEBI:74506"/>
        <dbReference type="ChEBI" id="CHEBI:82748"/>
        <dbReference type="EC" id="2.1.1.199"/>
    </reaction>
</comment>
<evidence type="ECO:0000256" key="1">
    <source>
        <dbReference type="ARBA" id="ARBA00010396"/>
    </source>
</evidence>
<comment type="similarity">
    <text evidence="1 6">Belongs to the methyltransferase superfamily. RsmH family.</text>
</comment>
<dbReference type="NCBIfam" id="TIGR00006">
    <property type="entry name" value="16S rRNA (cytosine(1402)-N(4))-methyltransferase RsmH"/>
    <property type="match status" value="1"/>
</dbReference>
<feature type="binding site" evidence="6">
    <location>
        <position position="109"/>
    </location>
    <ligand>
        <name>S-adenosyl-L-methionine</name>
        <dbReference type="ChEBI" id="CHEBI:59789"/>
    </ligand>
</feature>
<dbReference type="RefSeq" id="WP_048755690.1">
    <property type="nucleotide sequence ID" value="NZ_CCAZ020000001.1"/>
</dbReference>
<evidence type="ECO:0000256" key="2">
    <source>
        <dbReference type="ARBA" id="ARBA00022552"/>
    </source>
</evidence>
<dbReference type="InterPro" id="IPR029063">
    <property type="entry name" value="SAM-dependent_MTases_sf"/>
</dbReference>